<accession>A0A2P2I145</accession>
<evidence type="ECO:0000313" key="6">
    <source>
        <dbReference type="EMBL" id="LAB67742.1"/>
    </source>
</evidence>
<evidence type="ECO:0000256" key="4">
    <source>
        <dbReference type="ARBA" id="ARBA00023242"/>
    </source>
</evidence>
<evidence type="ECO:0000313" key="7">
    <source>
        <dbReference type="EMBL" id="LAC22854.1"/>
    </source>
</evidence>
<feature type="compositionally biased region" description="Low complexity" evidence="5">
    <location>
        <begin position="306"/>
        <end position="321"/>
    </location>
</feature>
<proteinExistence type="evidence at transcript level"/>
<dbReference type="InterPro" id="IPR004855">
    <property type="entry name" value="TFIIA_asu/bsu"/>
</dbReference>
<keyword evidence="3" id="KW-0804">Transcription</keyword>
<dbReference type="FunFam" id="1.10.287.100:FF:000001">
    <property type="entry name" value="Transcription initiation factor IIA subunit"/>
    <property type="match status" value="1"/>
</dbReference>
<organism evidence="6">
    <name type="scientific">Hirondellea gigas</name>
    <dbReference type="NCBI Taxonomy" id="1518452"/>
    <lineage>
        <taxon>Eukaryota</taxon>
        <taxon>Metazoa</taxon>
        <taxon>Ecdysozoa</taxon>
        <taxon>Arthropoda</taxon>
        <taxon>Crustacea</taxon>
        <taxon>Multicrustacea</taxon>
        <taxon>Malacostraca</taxon>
        <taxon>Eumalacostraca</taxon>
        <taxon>Peracarida</taxon>
        <taxon>Amphipoda</taxon>
        <taxon>Amphilochidea</taxon>
        <taxon>Lysianassida</taxon>
        <taxon>Lysianassidira</taxon>
        <taxon>Lysianassoidea</taxon>
        <taxon>Lysianassidae</taxon>
        <taxon>Hirondellea</taxon>
    </lineage>
</organism>
<feature type="region of interest" description="Disordered" evidence="5">
    <location>
        <begin position="305"/>
        <end position="331"/>
    </location>
</feature>
<feature type="compositionally biased region" description="Low complexity" evidence="5">
    <location>
        <begin position="99"/>
        <end position="108"/>
    </location>
</feature>
<dbReference type="Gene3D" id="2.30.18.10">
    <property type="entry name" value="Transcription factor IIA (TFIIA), beta-barrel domain"/>
    <property type="match status" value="1"/>
</dbReference>
<dbReference type="AlphaFoldDB" id="A0A2P2I145"/>
<dbReference type="SMART" id="SM01371">
    <property type="entry name" value="TFIIA"/>
    <property type="match status" value="1"/>
</dbReference>
<keyword evidence="6" id="KW-0396">Initiation factor</keyword>
<keyword evidence="6" id="KW-0648">Protein biosynthesis</keyword>
<comment type="subcellular location">
    <subcellularLocation>
        <location evidence="1">Nucleus</location>
    </subcellularLocation>
</comment>
<comment type="similarity">
    <text evidence="2">Belongs to the TFIIA subunit 1 family.</text>
</comment>
<dbReference type="PANTHER" id="PTHR12694">
    <property type="entry name" value="TRANSCRIPTION INITIATION FACTOR IIA SUBUNIT 1"/>
    <property type="match status" value="1"/>
</dbReference>
<dbReference type="GO" id="GO:0006367">
    <property type="term" value="P:transcription initiation at RNA polymerase II promoter"/>
    <property type="evidence" value="ECO:0007669"/>
    <property type="project" value="InterPro"/>
</dbReference>
<dbReference type="GO" id="GO:0003743">
    <property type="term" value="F:translation initiation factor activity"/>
    <property type="evidence" value="ECO:0007669"/>
    <property type="project" value="UniProtKB-KW"/>
</dbReference>
<dbReference type="InterPro" id="IPR009088">
    <property type="entry name" value="TFIIA_b-brl"/>
</dbReference>
<dbReference type="CDD" id="cd07976">
    <property type="entry name" value="TFIIA_alpha_beta_like"/>
    <property type="match status" value="2"/>
</dbReference>
<dbReference type="EMBL" id="IACF01002074">
    <property type="protein sequence ID" value="LAB67742.1"/>
    <property type="molecule type" value="mRNA"/>
</dbReference>
<evidence type="ECO:0000256" key="1">
    <source>
        <dbReference type="ARBA" id="ARBA00004123"/>
    </source>
</evidence>
<feature type="region of interest" description="Disordered" evidence="5">
    <location>
        <begin position="52"/>
        <end position="108"/>
    </location>
</feature>
<dbReference type="SUPFAM" id="SSF50784">
    <property type="entry name" value="Transcription factor IIA (TFIIA), beta-barrel domain"/>
    <property type="match status" value="1"/>
</dbReference>
<evidence type="ECO:0000256" key="5">
    <source>
        <dbReference type="SAM" id="MobiDB-lite"/>
    </source>
</evidence>
<sequence>MTQCAISVNRLYKSVIEEVMTNVRDAFLDEGIDEQVLLEVKQTWEQKVAATRATDHNDTQATTAAGQQQPAGATQQLQQTAHQQVASGLSGQGSGGAAPAGAAPAPAPVQPQVSLVPVQITVPAQQAGGTAKTITIHVPSTALANGVAGVQLQAILSAPSAAATFAMEASEAADVIQRQLNTSLQRKGIALPPQLMQFINTPQVDGAAHLPDHNAHSARSSGGCCNGTRSKKLKRFRERQSFQLSASAAANNSSDEQSCSLGGEALHSSIVTAAGVNNSSSFNLQPQSVANDTSLAGCSLTSSLHDSTTAAGSADSGSGSSNAEHDPSARLRPVITVDRTIMDNIILNRLRQTQVDGCHGPIDDSSDEMSGDDDDDEDDKDEEDEKEKKFGEEEDEEDNAADANEDPLNSADDVSDDDTVESFDTDNVVVCQYDKITRARNRWKFNLKDGIMCLKGKDYVFLKATGEGEW</sequence>
<dbReference type="SUPFAM" id="SSF47396">
    <property type="entry name" value="Transcription factor IIA (TFIIA), alpha-helical domain"/>
    <property type="match status" value="1"/>
</dbReference>
<evidence type="ECO:0000256" key="3">
    <source>
        <dbReference type="ARBA" id="ARBA00023163"/>
    </source>
</evidence>
<evidence type="ECO:0000256" key="2">
    <source>
        <dbReference type="ARBA" id="ARBA00010059"/>
    </source>
</evidence>
<feature type="compositionally biased region" description="Low complexity" evidence="5">
    <location>
        <begin position="59"/>
        <end position="89"/>
    </location>
</feature>
<feature type="compositionally biased region" description="Acidic residues" evidence="5">
    <location>
        <begin position="392"/>
        <end position="405"/>
    </location>
</feature>
<reference evidence="6" key="2">
    <citation type="journal article" date="2018" name="Biosci. Biotechnol. Biochem.">
        <title>Polysaccharide hydrolase of the hadal zone amphipods Hirondellea gigas.</title>
        <authorList>
            <person name="Kobayashi H."/>
            <person name="Nagahama T."/>
            <person name="Arai W."/>
            <person name="Sasagawa Y."/>
            <person name="Umeda M."/>
            <person name="Hayashi T."/>
            <person name="Nikaido I."/>
            <person name="Watanabe H."/>
            <person name="Oguri K."/>
            <person name="Kitazato H."/>
            <person name="Fujioka K."/>
            <person name="Kido Y."/>
            <person name="Takami H."/>
        </authorList>
    </citation>
    <scope>NUCLEOTIDE SEQUENCE</scope>
    <source>
        <tissue evidence="6">Whole body</tissue>
    </source>
</reference>
<dbReference type="Pfam" id="PF03153">
    <property type="entry name" value="TFIIA"/>
    <property type="match status" value="1"/>
</dbReference>
<dbReference type="GO" id="GO:0005672">
    <property type="term" value="C:transcription factor TFIIA complex"/>
    <property type="evidence" value="ECO:0007669"/>
    <property type="project" value="InterPro"/>
</dbReference>
<dbReference type="EMBL" id="IACT01003622">
    <property type="protein sequence ID" value="LAC22854.1"/>
    <property type="molecule type" value="mRNA"/>
</dbReference>
<feature type="region of interest" description="Disordered" evidence="5">
    <location>
        <begin position="355"/>
        <end position="420"/>
    </location>
</feature>
<keyword evidence="4" id="KW-0539">Nucleus</keyword>
<feature type="compositionally biased region" description="Acidic residues" evidence="5">
    <location>
        <begin position="364"/>
        <end position="385"/>
    </location>
</feature>
<dbReference type="Gene3D" id="1.10.287.100">
    <property type="match status" value="1"/>
</dbReference>
<name>A0A2P2I145_9CRUS</name>
<dbReference type="PANTHER" id="PTHR12694:SF8">
    <property type="entry name" value="TRANSCRIPTION INITIATION FACTOR IIA SUBUNIT 1"/>
    <property type="match status" value="1"/>
</dbReference>
<protein>
    <submittedName>
        <fullName evidence="6">Transcription initiation factor IIA subunit 1-like</fullName>
    </submittedName>
</protein>
<reference evidence="7" key="1">
    <citation type="submission" date="2017-11" db="EMBL/GenBank/DDBJ databases">
        <title>The sensing device of the deep-sea amphipod.</title>
        <authorList>
            <person name="Kobayashi H."/>
            <person name="Nagahama T."/>
            <person name="Arai W."/>
            <person name="Sasagawa Y."/>
            <person name="Umeda M."/>
            <person name="Hayashi T."/>
            <person name="Nikaido I."/>
            <person name="Watanabe H."/>
            <person name="Oguri K."/>
            <person name="Kitazato H."/>
            <person name="Fujioka K."/>
            <person name="Kido Y."/>
            <person name="Takami H."/>
        </authorList>
    </citation>
    <scope>NUCLEOTIDE SEQUENCE</scope>
    <source>
        <tissue evidence="7">Whole body</tissue>
    </source>
</reference>